<keyword evidence="5" id="KW-1185">Reference proteome</keyword>
<evidence type="ECO:0000313" key="5">
    <source>
        <dbReference type="Proteomes" id="UP001161247"/>
    </source>
</evidence>
<dbReference type="Pfam" id="PF07765">
    <property type="entry name" value="KIP1"/>
    <property type="match status" value="1"/>
</dbReference>
<name>A0AAV1DZJ1_OLDCO</name>
<gene>
    <name evidence="4" type="ORF">OLC1_LOCUS20360</name>
</gene>
<sequence>METKMKKLKKLGAGAEDHYLRGSASFGRPSWLLFSIADLDERMKTLAINTTSDRGSNADSFATRAEDYYQKRPQLLALLQDLYNGYLLLADRYCQALVKNNQNHRRRRYSSPISPFSFNEHEQFYEEDLGSGDVVDSDDAVSSLSFQTPSPPGGLDADLIVADVVIKSLDYEIMANELSVVETKAAESSRKIELQKSLLEVLESERLILLNENAGLAYRVNSLVEENKGLAAESVYMKRKAADLARCVLKMREDHRVCMLSRKIEDLQGQVHGLETRNECYDQIDKHEEEKESKAKVVKKGKSATHEVTLEDCFHVHPDIPCFGCGSNAVVNMKKGCLPSHGSISGGKKGSKFWDRVKKFDIFMCVPNVNSNFC</sequence>
<dbReference type="PROSITE" id="PS51774">
    <property type="entry name" value="NAB"/>
    <property type="match status" value="1"/>
</dbReference>
<dbReference type="AlphaFoldDB" id="A0AAV1DZJ1"/>
<dbReference type="PANTHER" id="PTHR32258:SF26">
    <property type="entry name" value="KINASE INTERACTING (KIP1-LIKE) FAMILY PROTEIN"/>
    <property type="match status" value="1"/>
</dbReference>
<evidence type="ECO:0000313" key="4">
    <source>
        <dbReference type="EMBL" id="CAI9113325.1"/>
    </source>
</evidence>
<keyword evidence="1" id="KW-0175">Coiled coil</keyword>
<evidence type="ECO:0000256" key="2">
    <source>
        <dbReference type="ARBA" id="ARBA00038006"/>
    </source>
</evidence>
<organism evidence="4 5">
    <name type="scientific">Oldenlandia corymbosa var. corymbosa</name>
    <dbReference type="NCBI Taxonomy" id="529605"/>
    <lineage>
        <taxon>Eukaryota</taxon>
        <taxon>Viridiplantae</taxon>
        <taxon>Streptophyta</taxon>
        <taxon>Embryophyta</taxon>
        <taxon>Tracheophyta</taxon>
        <taxon>Spermatophyta</taxon>
        <taxon>Magnoliopsida</taxon>
        <taxon>eudicotyledons</taxon>
        <taxon>Gunneridae</taxon>
        <taxon>Pentapetalae</taxon>
        <taxon>asterids</taxon>
        <taxon>lamiids</taxon>
        <taxon>Gentianales</taxon>
        <taxon>Rubiaceae</taxon>
        <taxon>Rubioideae</taxon>
        <taxon>Spermacoceae</taxon>
        <taxon>Hedyotis-Oldenlandia complex</taxon>
        <taxon>Oldenlandia</taxon>
    </lineage>
</organism>
<dbReference type="PANTHER" id="PTHR32258">
    <property type="entry name" value="PROTEIN NETWORKED 4A"/>
    <property type="match status" value="1"/>
</dbReference>
<accession>A0AAV1DZJ1</accession>
<feature type="domain" description="NAB" evidence="3">
    <location>
        <begin position="16"/>
        <end position="100"/>
    </location>
</feature>
<evidence type="ECO:0000256" key="1">
    <source>
        <dbReference type="ARBA" id="ARBA00023054"/>
    </source>
</evidence>
<dbReference type="Proteomes" id="UP001161247">
    <property type="component" value="Chromosome 7"/>
</dbReference>
<evidence type="ECO:0000259" key="3">
    <source>
        <dbReference type="PROSITE" id="PS51774"/>
    </source>
</evidence>
<proteinExistence type="inferred from homology"/>
<dbReference type="EMBL" id="OX459124">
    <property type="protein sequence ID" value="CAI9113325.1"/>
    <property type="molecule type" value="Genomic_DNA"/>
</dbReference>
<protein>
    <submittedName>
        <fullName evidence="4">OLC1v1013902C1</fullName>
    </submittedName>
</protein>
<comment type="similarity">
    <text evidence="2">Belongs to the NET family.</text>
</comment>
<reference evidence="4" key="1">
    <citation type="submission" date="2023-03" db="EMBL/GenBank/DDBJ databases">
        <authorList>
            <person name="Julca I."/>
        </authorList>
    </citation>
    <scope>NUCLEOTIDE SEQUENCE</scope>
</reference>
<dbReference type="GO" id="GO:0003779">
    <property type="term" value="F:actin binding"/>
    <property type="evidence" value="ECO:0007669"/>
    <property type="project" value="InterPro"/>
</dbReference>
<dbReference type="InterPro" id="IPR011684">
    <property type="entry name" value="NAB"/>
</dbReference>
<dbReference type="InterPro" id="IPR051861">
    <property type="entry name" value="NET_actin-binding_domain"/>
</dbReference>